<feature type="compositionally biased region" description="Low complexity" evidence="1">
    <location>
        <begin position="66"/>
        <end position="111"/>
    </location>
</feature>
<dbReference type="KEGG" id="sgra:EX895_003651"/>
<comment type="caution">
    <text evidence="2">The sequence shown here is derived from an EMBL/GenBank/DDBJ whole genome shotgun (WGS) entry which is preliminary data.</text>
</comment>
<gene>
    <name evidence="2" type="ORF">EX895_003651</name>
</gene>
<evidence type="ECO:0000313" key="3">
    <source>
        <dbReference type="Proteomes" id="UP000306050"/>
    </source>
</evidence>
<proteinExistence type="predicted"/>
<feature type="compositionally biased region" description="Acidic residues" evidence="1">
    <location>
        <begin position="217"/>
        <end position="226"/>
    </location>
</feature>
<accession>A0A4U7KR99</accession>
<feature type="compositionally biased region" description="Polar residues" evidence="1">
    <location>
        <begin position="32"/>
        <end position="41"/>
    </location>
</feature>
<organism evidence="2 3">
    <name type="scientific">Sporisorium graminicola</name>
    <dbReference type="NCBI Taxonomy" id="280036"/>
    <lineage>
        <taxon>Eukaryota</taxon>
        <taxon>Fungi</taxon>
        <taxon>Dikarya</taxon>
        <taxon>Basidiomycota</taxon>
        <taxon>Ustilaginomycotina</taxon>
        <taxon>Ustilaginomycetes</taxon>
        <taxon>Ustilaginales</taxon>
        <taxon>Ustilaginaceae</taxon>
        <taxon>Sporisorium</taxon>
    </lineage>
</organism>
<evidence type="ECO:0000256" key="1">
    <source>
        <dbReference type="SAM" id="MobiDB-lite"/>
    </source>
</evidence>
<dbReference type="OrthoDB" id="2556775at2759"/>
<feature type="region of interest" description="Disordered" evidence="1">
    <location>
        <begin position="214"/>
        <end position="277"/>
    </location>
</feature>
<protein>
    <submittedName>
        <fullName evidence="2">Uncharacterized protein</fullName>
    </submittedName>
</protein>
<evidence type="ECO:0000313" key="2">
    <source>
        <dbReference type="EMBL" id="TKY86974.1"/>
    </source>
</evidence>
<dbReference type="Proteomes" id="UP000306050">
    <property type="component" value="Chromosome SGRAM_22"/>
</dbReference>
<dbReference type="EMBL" id="SRRM01000014">
    <property type="protein sequence ID" value="TKY86974.1"/>
    <property type="molecule type" value="Genomic_DNA"/>
</dbReference>
<dbReference type="AlphaFoldDB" id="A0A4U7KR99"/>
<reference evidence="2 3" key="1">
    <citation type="submission" date="2019-05" db="EMBL/GenBank/DDBJ databases">
        <title>Sporisorium graminicola CBS 10092 draft sequencing and annotation.</title>
        <authorList>
            <person name="Solano-Gonzalez S."/>
            <person name="Caddick M.X."/>
            <person name="Darby A."/>
        </authorList>
    </citation>
    <scope>NUCLEOTIDE SEQUENCE [LARGE SCALE GENOMIC DNA]</scope>
    <source>
        <strain evidence="2 3">CBS 10092</strain>
    </source>
</reference>
<feature type="region of interest" description="Disordered" evidence="1">
    <location>
        <begin position="1"/>
        <end position="120"/>
    </location>
</feature>
<dbReference type="GeneID" id="40726546"/>
<sequence>MSGTKTGLVRTTSMKLQRMFSSRRGRGAATNGVDTSSSSSPLARGGGRLIRESRVGMDMQRTPTHSSGSSSSSYDFVSFHTTPSSSSSSSGASTFSADSSPASSTRSSSAKHSLRNPGPRLVIRPSTFEWTWNWDDNWSSCVGGDAAGDEVAPVFPRTLPSPRKWAEEHAQVSPLSSAVDLAVHTLTQLPNRMLGHDDDDDDEERARLWRNLSWCDSSDDDDDGEGEAEHSVFSPKHHAHRQTELQPQPFMRRRRSNTAPSTTTTTTTTTTIIPSIVISAPQTLPTASSHKRNHTFTIRRKPPPAFIDVAISVA</sequence>
<name>A0A4U7KR99_9BASI</name>
<keyword evidence="3" id="KW-1185">Reference proteome</keyword>
<dbReference type="RefSeq" id="XP_029738959.1">
    <property type="nucleotide sequence ID" value="XM_029884249.1"/>
</dbReference>
<feature type="compositionally biased region" description="Polar residues" evidence="1">
    <location>
        <begin position="1"/>
        <end position="15"/>
    </location>
</feature>
<feature type="compositionally biased region" description="Low complexity" evidence="1">
    <location>
        <begin position="262"/>
        <end position="271"/>
    </location>
</feature>